<dbReference type="GO" id="GO:0005886">
    <property type="term" value="C:plasma membrane"/>
    <property type="evidence" value="ECO:0007669"/>
    <property type="project" value="TreeGrafter"/>
</dbReference>
<keyword evidence="1" id="KW-0812">Transmembrane</keyword>
<protein>
    <recommendedName>
        <fullName evidence="2">GGDEF domain-containing protein</fullName>
    </recommendedName>
</protein>
<keyword evidence="1" id="KW-0472">Membrane</keyword>
<evidence type="ECO:0000259" key="2">
    <source>
        <dbReference type="PROSITE" id="PS50887"/>
    </source>
</evidence>
<dbReference type="Gene3D" id="3.30.70.270">
    <property type="match status" value="1"/>
</dbReference>
<evidence type="ECO:0000256" key="1">
    <source>
        <dbReference type="SAM" id="Phobius"/>
    </source>
</evidence>
<dbReference type="PROSITE" id="PS50887">
    <property type="entry name" value="GGDEF"/>
    <property type="match status" value="1"/>
</dbReference>
<dbReference type="InterPro" id="IPR029787">
    <property type="entry name" value="Nucleotide_cyclase"/>
</dbReference>
<dbReference type="RefSeq" id="WP_075061206.1">
    <property type="nucleotide sequence ID" value="NZ_LGCL01000004.1"/>
</dbReference>
<proteinExistence type="predicted"/>
<keyword evidence="4" id="KW-1185">Reference proteome</keyword>
<keyword evidence="1" id="KW-1133">Transmembrane helix</keyword>
<reference evidence="3 4" key="1">
    <citation type="submission" date="2015-07" db="EMBL/GenBank/DDBJ databases">
        <title>Genome sequence of Ornatilinea apprima DSM 23815.</title>
        <authorList>
            <person name="Hemp J."/>
            <person name="Ward L.M."/>
            <person name="Pace L.A."/>
            <person name="Fischer W.W."/>
        </authorList>
    </citation>
    <scope>NUCLEOTIDE SEQUENCE [LARGE SCALE GENOMIC DNA]</scope>
    <source>
        <strain evidence="3 4">P3M-1</strain>
    </source>
</reference>
<dbReference type="GO" id="GO:1902201">
    <property type="term" value="P:negative regulation of bacterial-type flagellum-dependent cell motility"/>
    <property type="evidence" value="ECO:0007669"/>
    <property type="project" value="TreeGrafter"/>
</dbReference>
<feature type="transmembrane region" description="Helical" evidence="1">
    <location>
        <begin position="254"/>
        <end position="273"/>
    </location>
</feature>
<dbReference type="PANTHER" id="PTHR45138:SF6">
    <property type="entry name" value="DIGUANYLATE CYCLASE DGCN"/>
    <property type="match status" value="1"/>
</dbReference>
<dbReference type="GO" id="GO:0043709">
    <property type="term" value="P:cell adhesion involved in single-species biofilm formation"/>
    <property type="evidence" value="ECO:0007669"/>
    <property type="project" value="TreeGrafter"/>
</dbReference>
<dbReference type="STRING" id="1134406.ADN00_01575"/>
<evidence type="ECO:0000313" key="3">
    <source>
        <dbReference type="EMBL" id="KPL80560.1"/>
    </source>
</evidence>
<dbReference type="EMBL" id="LGCL01000004">
    <property type="protein sequence ID" value="KPL80560.1"/>
    <property type="molecule type" value="Genomic_DNA"/>
</dbReference>
<dbReference type="PANTHER" id="PTHR45138">
    <property type="entry name" value="REGULATORY COMPONENTS OF SENSORY TRANSDUCTION SYSTEM"/>
    <property type="match status" value="1"/>
</dbReference>
<sequence>MHDLLKKTRLLTLLFFIGVVLLTILVVFLPLEMQLEDTLVSNWVLTAQSRSLSFHLFLEKNTEGAQSVSSRSVIRDQLAEYHQQELSWEDLQASTQPKYVEGVRVLENLAYAYRVVEGKILAAYRAADASPTVDDEFVFLDDIPEFAVLNQAGQHYVVVSSEVKKENQCLGKDVLIYSLDPILEQLNNAEIQVSIISEADLSPFLNLPVLRSGKDYRVVKEEGNLYYLECLPDSQHYLSVQTPLKQIVGPTRQGIGFFLVIYLLGQMLLFLLARRGILQYANLMINQVEKSKEEFRAFAYHDTLTGSYSRLSLEHWLERQAKTGYKKALTVVLLDIDMFKDINDTYGHKTGDEVLITLSKTVHRCIRKDDLLVRYGGDEFLIIFQDIDRTWVKDIMSRIEQQLAQDHSFEFPIEISYGMVEIKDINHFYDGLKQADKQMYAQKNGKK</sequence>
<dbReference type="NCBIfam" id="TIGR00254">
    <property type="entry name" value="GGDEF"/>
    <property type="match status" value="1"/>
</dbReference>
<dbReference type="CDD" id="cd01949">
    <property type="entry name" value="GGDEF"/>
    <property type="match status" value="1"/>
</dbReference>
<organism evidence="3 4">
    <name type="scientific">Ornatilinea apprima</name>
    <dbReference type="NCBI Taxonomy" id="1134406"/>
    <lineage>
        <taxon>Bacteria</taxon>
        <taxon>Bacillati</taxon>
        <taxon>Chloroflexota</taxon>
        <taxon>Anaerolineae</taxon>
        <taxon>Anaerolineales</taxon>
        <taxon>Anaerolineaceae</taxon>
        <taxon>Ornatilinea</taxon>
    </lineage>
</organism>
<dbReference type="InterPro" id="IPR043128">
    <property type="entry name" value="Rev_trsase/Diguanyl_cyclase"/>
</dbReference>
<accession>A0A0P6YEN5</accession>
<dbReference type="GO" id="GO:0052621">
    <property type="term" value="F:diguanylate cyclase activity"/>
    <property type="evidence" value="ECO:0007669"/>
    <property type="project" value="TreeGrafter"/>
</dbReference>
<comment type="caution">
    <text evidence="3">The sequence shown here is derived from an EMBL/GenBank/DDBJ whole genome shotgun (WGS) entry which is preliminary data.</text>
</comment>
<gene>
    <name evidence="3" type="ORF">ADN00_01575</name>
</gene>
<feature type="domain" description="GGDEF" evidence="2">
    <location>
        <begin position="327"/>
        <end position="447"/>
    </location>
</feature>
<dbReference type="InterPro" id="IPR050469">
    <property type="entry name" value="Diguanylate_Cyclase"/>
</dbReference>
<dbReference type="SUPFAM" id="SSF55073">
    <property type="entry name" value="Nucleotide cyclase"/>
    <property type="match status" value="1"/>
</dbReference>
<feature type="transmembrane region" description="Helical" evidence="1">
    <location>
        <begin position="12"/>
        <end position="31"/>
    </location>
</feature>
<dbReference type="OrthoDB" id="9804955at2"/>
<dbReference type="PATRIC" id="fig|1134406.4.peg.1073"/>
<dbReference type="SMART" id="SM00267">
    <property type="entry name" value="GGDEF"/>
    <property type="match status" value="1"/>
</dbReference>
<name>A0A0P6YEN5_9CHLR</name>
<dbReference type="Pfam" id="PF00990">
    <property type="entry name" value="GGDEF"/>
    <property type="match status" value="1"/>
</dbReference>
<dbReference type="InterPro" id="IPR000160">
    <property type="entry name" value="GGDEF_dom"/>
</dbReference>
<evidence type="ECO:0000313" key="4">
    <source>
        <dbReference type="Proteomes" id="UP000050417"/>
    </source>
</evidence>
<dbReference type="AlphaFoldDB" id="A0A0P6YEN5"/>
<dbReference type="Proteomes" id="UP000050417">
    <property type="component" value="Unassembled WGS sequence"/>
</dbReference>